<evidence type="ECO:0000313" key="1">
    <source>
        <dbReference type="EMBL" id="KRX00491.1"/>
    </source>
</evidence>
<dbReference type="InterPro" id="IPR014722">
    <property type="entry name" value="Rib_uL2_dom2"/>
</dbReference>
<name>A0A0V0QEE0_PSEPJ</name>
<reference evidence="1 2" key="1">
    <citation type="journal article" date="2015" name="Sci. Rep.">
        <title>Genome of the facultative scuticociliatosis pathogen Pseudocohnilembus persalinus provides insight into its virulence through horizontal gene transfer.</title>
        <authorList>
            <person name="Xiong J."/>
            <person name="Wang G."/>
            <person name="Cheng J."/>
            <person name="Tian M."/>
            <person name="Pan X."/>
            <person name="Warren A."/>
            <person name="Jiang C."/>
            <person name="Yuan D."/>
            <person name="Miao W."/>
        </authorList>
    </citation>
    <scope>NUCLEOTIDE SEQUENCE [LARGE SCALE GENOMIC DNA]</scope>
    <source>
        <strain evidence="1">36N120E</strain>
    </source>
</reference>
<dbReference type="EMBL" id="LDAU01000189">
    <property type="protein sequence ID" value="KRX00491.1"/>
    <property type="molecule type" value="Genomic_DNA"/>
</dbReference>
<proteinExistence type="predicted"/>
<comment type="caution">
    <text evidence="1">The sequence shown here is derived from an EMBL/GenBank/DDBJ whole genome shotgun (WGS) entry which is preliminary data.</text>
</comment>
<accession>A0A0V0QEE0</accession>
<dbReference type="Proteomes" id="UP000054937">
    <property type="component" value="Unassembled WGS sequence"/>
</dbReference>
<dbReference type="Gene3D" id="2.30.30.30">
    <property type="match status" value="1"/>
</dbReference>
<dbReference type="AlphaFoldDB" id="A0A0V0QEE0"/>
<dbReference type="SUPFAM" id="SSF50104">
    <property type="entry name" value="Translation proteins SH3-like domain"/>
    <property type="match status" value="1"/>
</dbReference>
<organism evidence="1 2">
    <name type="scientific">Pseudocohnilembus persalinus</name>
    <name type="common">Ciliate</name>
    <dbReference type="NCBI Taxonomy" id="266149"/>
    <lineage>
        <taxon>Eukaryota</taxon>
        <taxon>Sar</taxon>
        <taxon>Alveolata</taxon>
        <taxon>Ciliophora</taxon>
        <taxon>Intramacronucleata</taxon>
        <taxon>Oligohymenophorea</taxon>
        <taxon>Scuticociliatia</taxon>
        <taxon>Philasterida</taxon>
        <taxon>Pseudocohnilembidae</taxon>
        <taxon>Pseudocohnilembus</taxon>
    </lineage>
</organism>
<evidence type="ECO:0000313" key="2">
    <source>
        <dbReference type="Proteomes" id="UP000054937"/>
    </source>
</evidence>
<gene>
    <name evidence="1" type="ORF">PPERSA_03224</name>
</gene>
<sequence>MLQQLQNELINLKTLKKSQDFQLQKNTQIQINEYTSKTQQQTTTQQQKFPQNNKKVTFFEKNPDFQSIYSQESINKYFQCEKPDFALKKGKVVLYKDNFYLVNEVKVQKQGKHGFKKYWAFCTNIETDEEEEMIASYISQIFVLREELQFSAKIVNYNPGNNLVEIRADDKELILKNQNLEQILSFLSKQNKQSLLEKIQTLQNDDQIKVKIIPMFDEYYIYNI</sequence>
<keyword evidence="2" id="KW-1185">Reference proteome</keyword>
<protein>
    <submittedName>
        <fullName evidence="1">Translation protein SH3-like domain</fullName>
    </submittedName>
</protein>
<dbReference type="InParanoid" id="A0A0V0QEE0"/>
<dbReference type="InterPro" id="IPR008991">
    <property type="entry name" value="Translation_prot_SH3-like_sf"/>
</dbReference>